<feature type="chain" id="PRO_5046907103" description="DUF3828 domain-containing protein" evidence="1">
    <location>
        <begin position="21"/>
        <end position="138"/>
    </location>
</feature>
<name>A0ABU9UPB7_9GAMM</name>
<dbReference type="EMBL" id="JBCHKU010000005">
    <property type="protein sequence ID" value="MEM6248094.1"/>
    <property type="molecule type" value="Genomic_DNA"/>
</dbReference>
<gene>
    <name evidence="2" type="ORF">AAGS29_05630</name>
</gene>
<dbReference type="RefSeq" id="WP_342899007.1">
    <property type="nucleotide sequence ID" value="NZ_JBCHKT010000008.1"/>
</dbReference>
<evidence type="ECO:0000256" key="1">
    <source>
        <dbReference type="SAM" id="SignalP"/>
    </source>
</evidence>
<proteinExistence type="predicted"/>
<keyword evidence="3" id="KW-1185">Reference proteome</keyword>
<sequence>MKMAFLSLPFAALVSHSALGNTPADEQLTQRCLDSFTIIKNQDLDAFVARMPYQPSAKEREYAGEILQRSHKRWYVDQTMDEIIPKGVSYNSADESKRQKGAIQEARVKLQITSPNEQASVSCKFVETQEGWFLSKLP</sequence>
<dbReference type="Proteomes" id="UP001489333">
    <property type="component" value="Unassembled WGS sequence"/>
</dbReference>
<keyword evidence="1" id="KW-0732">Signal</keyword>
<evidence type="ECO:0000313" key="3">
    <source>
        <dbReference type="Proteomes" id="UP001489333"/>
    </source>
</evidence>
<accession>A0ABU9UPB7</accession>
<reference evidence="2 3" key="1">
    <citation type="submission" date="2024-04" db="EMBL/GenBank/DDBJ databases">
        <title>Novel Shewanella species isolated from Baltic Sea sediments.</title>
        <authorList>
            <person name="Martin-Rodriguez A.J."/>
            <person name="Fernandez-Juarez V."/>
            <person name="Valeriano V.D."/>
            <person name="Mihindukulasooriya I."/>
            <person name="Ceresnova L."/>
            <person name="Joffre E."/>
            <person name="Jensie-Markopoulos S."/>
            <person name="Moore E.R.B."/>
            <person name="Sjoling A."/>
        </authorList>
    </citation>
    <scope>NUCLEOTIDE SEQUENCE [LARGE SCALE GENOMIC DNA]</scope>
    <source>
        <strain evidence="2 3">VAX-SP0-0CM-1</strain>
    </source>
</reference>
<evidence type="ECO:0000313" key="2">
    <source>
        <dbReference type="EMBL" id="MEM6248094.1"/>
    </source>
</evidence>
<feature type="signal peptide" evidence="1">
    <location>
        <begin position="1"/>
        <end position="20"/>
    </location>
</feature>
<protein>
    <recommendedName>
        <fullName evidence="4">DUF3828 domain-containing protein</fullName>
    </recommendedName>
</protein>
<evidence type="ECO:0008006" key="4">
    <source>
        <dbReference type="Google" id="ProtNLM"/>
    </source>
</evidence>
<comment type="caution">
    <text evidence="2">The sequence shown here is derived from an EMBL/GenBank/DDBJ whole genome shotgun (WGS) entry which is preliminary data.</text>
</comment>
<organism evidence="2 3">
    <name type="scientific">Shewanella vaxholmensis</name>
    <dbReference type="NCBI Taxonomy" id="3063535"/>
    <lineage>
        <taxon>Bacteria</taxon>
        <taxon>Pseudomonadati</taxon>
        <taxon>Pseudomonadota</taxon>
        <taxon>Gammaproteobacteria</taxon>
        <taxon>Alteromonadales</taxon>
        <taxon>Shewanellaceae</taxon>
        <taxon>Shewanella</taxon>
    </lineage>
</organism>